<reference evidence="3" key="1">
    <citation type="journal article" date="2021" name="Proc. Natl. Acad. Sci. U.S.A.">
        <title>Three genomes in the algal genus Volvox reveal the fate of a haploid sex-determining region after a transition to homothallism.</title>
        <authorList>
            <person name="Yamamoto K."/>
            <person name="Hamaji T."/>
            <person name="Kawai-Toyooka H."/>
            <person name="Matsuzaki R."/>
            <person name="Takahashi F."/>
            <person name="Nishimura Y."/>
            <person name="Kawachi M."/>
            <person name="Noguchi H."/>
            <person name="Minakuchi Y."/>
            <person name="Umen J.G."/>
            <person name="Toyoda A."/>
            <person name="Nozaki H."/>
        </authorList>
    </citation>
    <scope>NUCLEOTIDE SEQUENCE</scope>
    <source>
        <strain evidence="3">NIES-3780</strain>
    </source>
</reference>
<protein>
    <recommendedName>
        <fullName evidence="5">Phosphatidylserine decarboxylase</fullName>
    </recommendedName>
</protein>
<evidence type="ECO:0000313" key="3">
    <source>
        <dbReference type="EMBL" id="GIL51913.1"/>
    </source>
</evidence>
<evidence type="ECO:0000313" key="4">
    <source>
        <dbReference type="Proteomes" id="UP000747399"/>
    </source>
</evidence>
<dbReference type="Proteomes" id="UP000747399">
    <property type="component" value="Unassembled WGS sequence"/>
</dbReference>
<comment type="caution">
    <text evidence="3">The sequence shown here is derived from an EMBL/GenBank/DDBJ whole genome shotgun (WGS) entry which is preliminary data.</text>
</comment>
<evidence type="ECO:0000256" key="2">
    <source>
        <dbReference type="ARBA" id="ARBA00023239"/>
    </source>
</evidence>
<dbReference type="AlphaFoldDB" id="A0A8J4B181"/>
<dbReference type="Pfam" id="PF02666">
    <property type="entry name" value="PS_Dcarbxylase"/>
    <property type="match status" value="1"/>
</dbReference>
<accession>A0A8J4B181</accession>
<keyword evidence="1" id="KW-0210">Decarboxylase</keyword>
<organism evidence="3 4">
    <name type="scientific">Volvox africanus</name>
    <dbReference type="NCBI Taxonomy" id="51714"/>
    <lineage>
        <taxon>Eukaryota</taxon>
        <taxon>Viridiplantae</taxon>
        <taxon>Chlorophyta</taxon>
        <taxon>core chlorophytes</taxon>
        <taxon>Chlorophyceae</taxon>
        <taxon>CS clade</taxon>
        <taxon>Chlamydomonadales</taxon>
        <taxon>Volvocaceae</taxon>
        <taxon>Volvox</taxon>
    </lineage>
</organism>
<dbReference type="PANTHER" id="PTHR10067:SF17">
    <property type="entry name" value="PHOSPHATIDYLSERINE DECARBOXYLASE PROENZYME 2"/>
    <property type="match status" value="1"/>
</dbReference>
<dbReference type="PANTHER" id="PTHR10067">
    <property type="entry name" value="PHOSPHATIDYLSERINE DECARBOXYLASE"/>
    <property type="match status" value="1"/>
</dbReference>
<keyword evidence="2" id="KW-0456">Lyase</keyword>
<gene>
    <name evidence="3" type="ORF">Vafri_7825</name>
</gene>
<keyword evidence="4" id="KW-1185">Reference proteome</keyword>
<sequence length="334" mass="36467">MGGVISAFESYETTPGLLYRETGKPASEPMPLIRAARMWLLYQTLPGRIFLSLPPTWWVIGWQHKSIAVHANSPASKKDIPGLIKGYKIAVEEAEKPVEEYGTLQEFFARRLKPGLRPIYAAGDNRIAVMPADSRCVVYQDVDTAKRFWIKGRNFNVPALLGLPPGVHTPWHNCAISINRLSPTDCHRLHAAVSGAVTHVATHGHEFMGSEWAATHSSVNVMTENERLIVQFNSEEFGPVAQIMIGASEVGSVKGLVKVGDVVTKGDEVAIFAYGGSLMASLFVGGSIVFNEDLRRHTAAGYETLVKYGSPLGRATGTWRVLAPAAEMEPEDSK</sequence>
<proteinExistence type="predicted"/>
<name>A0A8J4B181_9CHLO</name>
<dbReference type="EMBL" id="BNCO01000012">
    <property type="protein sequence ID" value="GIL51913.1"/>
    <property type="molecule type" value="Genomic_DNA"/>
</dbReference>
<dbReference type="GO" id="GO:0004609">
    <property type="term" value="F:phosphatidylserine decarboxylase activity"/>
    <property type="evidence" value="ECO:0007669"/>
    <property type="project" value="InterPro"/>
</dbReference>
<evidence type="ECO:0008006" key="5">
    <source>
        <dbReference type="Google" id="ProtNLM"/>
    </source>
</evidence>
<dbReference type="GO" id="GO:0008654">
    <property type="term" value="P:phospholipid biosynthetic process"/>
    <property type="evidence" value="ECO:0007669"/>
    <property type="project" value="InterPro"/>
</dbReference>
<dbReference type="InterPro" id="IPR003817">
    <property type="entry name" value="PS_Dcarbxylase"/>
</dbReference>
<evidence type="ECO:0000256" key="1">
    <source>
        <dbReference type="ARBA" id="ARBA00022793"/>
    </source>
</evidence>